<evidence type="ECO:0000256" key="5">
    <source>
        <dbReference type="ARBA" id="ARBA00023121"/>
    </source>
</evidence>
<gene>
    <name evidence="8" type="ORF">ACFFIC_02990</name>
</gene>
<evidence type="ECO:0000259" key="7">
    <source>
        <dbReference type="Pfam" id="PF08511"/>
    </source>
</evidence>
<dbReference type="InterPro" id="IPR013718">
    <property type="entry name" value="COQ9_C"/>
</dbReference>
<dbReference type="PANTHER" id="PTHR21427">
    <property type="entry name" value="UBIQUINONE BIOSYNTHESIS PROTEIN COQ9, MITOCHONDRIAL"/>
    <property type="match status" value="1"/>
</dbReference>
<accession>A0ABV6ILL9</accession>
<dbReference type="InterPro" id="IPR012762">
    <property type="entry name" value="Ubiq_biosynth_COQ9"/>
</dbReference>
<proteinExistence type="inferred from homology"/>
<dbReference type="EMBL" id="JBHLVZ010000002">
    <property type="protein sequence ID" value="MFC0384513.1"/>
    <property type="molecule type" value="Genomic_DNA"/>
</dbReference>
<reference evidence="8 9" key="1">
    <citation type="submission" date="2024-09" db="EMBL/GenBank/DDBJ databases">
        <authorList>
            <person name="Sun Q."/>
            <person name="Mori K."/>
        </authorList>
    </citation>
    <scope>NUCLEOTIDE SEQUENCE [LARGE SCALE GENOMIC DNA]</scope>
    <source>
        <strain evidence="8 9">CCM 7468</strain>
    </source>
</reference>
<keyword evidence="4" id="KW-0809">Transit peptide</keyword>
<evidence type="ECO:0000256" key="4">
    <source>
        <dbReference type="ARBA" id="ARBA00022946"/>
    </source>
</evidence>
<evidence type="ECO:0000256" key="1">
    <source>
        <dbReference type="ARBA" id="ARBA00004749"/>
    </source>
</evidence>
<comment type="function">
    <text evidence="6">Membrane-associated protein that warps the membrane surface to access and bind aromatic isoprenes with high specificity, including ubiquinone (CoQ) isoprene intermediates and presents them directly to COQ7, therefore facilitating the COQ7-mediated hydroxylase step. Participates in the biosynthesis of coenzyme Q, also named ubiquinone, an essential lipid-soluble electron transporter for aerobic cellular respiration.</text>
</comment>
<comment type="caution">
    <text evidence="8">The sequence shown here is derived from an EMBL/GenBank/DDBJ whole genome shotgun (WGS) entry which is preliminary data.</text>
</comment>
<organism evidence="8 9">
    <name type="scientific">Muricoccus vinaceus</name>
    <dbReference type="NCBI Taxonomy" id="424704"/>
    <lineage>
        <taxon>Bacteria</taxon>
        <taxon>Pseudomonadati</taxon>
        <taxon>Pseudomonadota</taxon>
        <taxon>Alphaproteobacteria</taxon>
        <taxon>Acetobacterales</taxon>
        <taxon>Roseomonadaceae</taxon>
        <taxon>Muricoccus</taxon>
    </lineage>
</organism>
<evidence type="ECO:0000256" key="2">
    <source>
        <dbReference type="ARBA" id="ARBA00010766"/>
    </source>
</evidence>
<dbReference type="Pfam" id="PF08511">
    <property type="entry name" value="COQ9"/>
    <property type="match status" value="1"/>
</dbReference>
<evidence type="ECO:0000313" key="9">
    <source>
        <dbReference type="Proteomes" id="UP001589789"/>
    </source>
</evidence>
<evidence type="ECO:0000256" key="3">
    <source>
        <dbReference type="ARBA" id="ARBA00022688"/>
    </source>
</evidence>
<keyword evidence="3" id="KW-0831">Ubiquinone biosynthesis</keyword>
<evidence type="ECO:0000256" key="6">
    <source>
        <dbReference type="ARBA" id="ARBA00058104"/>
    </source>
</evidence>
<dbReference type="Proteomes" id="UP001589789">
    <property type="component" value="Unassembled WGS sequence"/>
</dbReference>
<dbReference type="NCBIfam" id="TIGR02396">
    <property type="entry name" value="diverge_rpsU"/>
    <property type="match status" value="1"/>
</dbReference>
<comment type="pathway">
    <text evidence="1">Cofactor biosynthesis; ubiquinone biosynthesis.</text>
</comment>
<sequence>MIERSPERDAAILAALPHVPHLGWTEAALEAGLRDIGEEPAAHRWLFPRGPVGAVEAWVDLADRQMEQAASAEALDGLRTPARIRRLIAIRLEQAAPHREALRRGLALMALPWNAAAAARSLARTADSVWAAAGDRSADFSWYTRRATLAGVYAATLAYWLREPVGVEAALEFLDRRLAGLARMARGQRG</sequence>
<comment type="similarity">
    <text evidence="2">Belongs to the COQ9 family.</text>
</comment>
<dbReference type="Gene3D" id="1.10.357.10">
    <property type="entry name" value="Tetracycline Repressor, domain 2"/>
    <property type="match status" value="1"/>
</dbReference>
<protein>
    <submittedName>
        <fullName evidence="8">COQ9 family protein</fullName>
    </submittedName>
</protein>
<keyword evidence="5" id="KW-0446">Lipid-binding</keyword>
<dbReference type="PANTHER" id="PTHR21427:SF19">
    <property type="entry name" value="UBIQUINONE BIOSYNTHESIS PROTEIN COQ9, MITOCHONDRIAL"/>
    <property type="match status" value="1"/>
</dbReference>
<name>A0ABV6ILL9_9PROT</name>
<keyword evidence="9" id="KW-1185">Reference proteome</keyword>
<dbReference type="RefSeq" id="WP_377048574.1">
    <property type="nucleotide sequence ID" value="NZ_JBHLVZ010000002.1"/>
</dbReference>
<feature type="domain" description="COQ9 C-terminal" evidence="7">
    <location>
        <begin position="116"/>
        <end position="183"/>
    </location>
</feature>
<evidence type="ECO:0000313" key="8">
    <source>
        <dbReference type="EMBL" id="MFC0384513.1"/>
    </source>
</evidence>